<geneLocation type="plasmid" evidence="16 18">
    <name>18</name>
</geneLocation>
<evidence type="ECO:0000256" key="7">
    <source>
        <dbReference type="ARBA" id="ARBA00022748"/>
    </source>
</evidence>
<evidence type="ECO:0000256" key="9">
    <source>
        <dbReference type="ARBA" id="ARBA00022989"/>
    </source>
</evidence>
<dbReference type="RefSeq" id="WP_058461631.1">
    <property type="nucleotide sequence ID" value="NZ_CAAAHS010000004.1"/>
</dbReference>
<evidence type="ECO:0000313" key="15">
    <source>
        <dbReference type="EMBL" id="KTC65908.1"/>
    </source>
</evidence>
<keyword evidence="8 13" id="KW-0735">Signal-anchor</keyword>
<keyword evidence="2 13" id="KW-1003">Cell membrane</keyword>
<evidence type="ECO:0000313" key="18">
    <source>
        <dbReference type="Proteomes" id="UP000281170"/>
    </source>
</evidence>
<keyword evidence="3" id="KW-0997">Cell inner membrane</keyword>
<evidence type="ECO:0000313" key="17">
    <source>
        <dbReference type="Proteomes" id="UP000054859"/>
    </source>
</evidence>
<dbReference type="GO" id="GO:0005886">
    <property type="term" value="C:plasma membrane"/>
    <property type="evidence" value="ECO:0007669"/>
    <property type="project" value="UniProtKB-SubCell"/>
</dbReference>
<keyword evidence="6 13" id="KW-0479">Metal-binding</keyword>
<proteinExistence type="inferred from homology"/>
<evidence type="ECO:0000256" key="2">
    <source>
        <dbReference type="ARBA" id="ARBA00022475"/>
    </source>
</evidence>
<dbReference type="AlphaFoldDB" id="A0A0W0R4A2"/>
<dbReference type="FunFam" id="2.40.50.140:FF:000104">
    <property type="entry name" value="Cytochrome c-type biogenesis protein CcmE"/>
    <property type="match status" value="1"/>
</dbReference>
<evidence type="ECO:0000256" key="10">
    <source>
        <dbReference type="ARBA" id="ARBA00023004"/>
    </source>
</evidence>
<dbReference type="STRING" id="45056.Lade_0566"/>
<dbReference type="PANTHER" id="PTHR34128:SF2">
    <property type="entry name" value="CYTOCHROME C-TYPE BIOGENESIS PROTEIN CCME HOMOLOG, MITOCHONDRIAL"/>
    <property type="match status" value="1"/>
</dbReference>
<dbReference type="Proteomes" id="UP000054859">
    <property type="component" value="Unassembled WGS sequence"/>
</dbReference>
<dbReference type="Gene3D" id="2.40.50.140">
    <property type="entry name" value="Nucleic acid-binding proteins"/>
    <property type="match status" value="1"/>
</dbReference>
<dbReference type="GO" id="GO:0017004">
    <property type="term" value="P:cytochrome complex assembly"/>
    <property type="evidence" value="ECO:0007669"/>
    <property type="project" value="UniProtKB-KW"/>
</dbReference>
<protein>
    <recommendedName>
        <fullName evidence="13">Cytochrome c-type biogenesis protein CcmE</fullName>
    </recommendedName>
    <alternativeName>
        <fullName evidence="13">Cytochrome c maturation protein E</fullName>
    </alternativeName>
    <alternativeName>
        <fullName evidence="13">Heme chaperone CcmE</fullName>
    </alternativeName>
</protein>
<dbReference type="InterPro" id="IPR004329">
    <property type="entry name" value="CcmE"/>
</dbReference>
<keyword evidence="10 13" id="KW-0408">Iron</keyword>
<feature type="binding site" description="covalent" evidence="13 14">
    <location>
        <position position="124"/>
    </location>
    <ligand>
        <name>heme</name>
        <dbReference type="ChEBI" id="CHEBI:30413"/>
    </ligand>
</feature>
<keyword evidence="17" id="KW-1185">Reference proteome</keyword>
<name>A0A0W0R4A2_9GAMM</name>
<evidence type="ECO:0000256" key="12">
    <source>
        <dbReference type="ARBA" id="ARBA00056663"/>
    </source>
</evidence>
<keyword evidence="16" id="KW-0614">Plasmid</keyword>
<dbReference type="InterPro" id="IPR036127">
    <property type="entry name" value="CcmE-like_sf"/>
</dbReference>
<reference evidence="15 17" key="1">
    <citation type="submission" date="2015-11" db="EMBL/GenBank/DDBJ databases">
        <title>Identification of large and diverse effector repertoires of 38 Legionella species.</title>
        <authorList>
            <person name="Burstein D."/>
            <person name="Amaro F."/>
            <person name="Zusman T."/>
            <person name="Lifshitz Z."/>
            <person name="Cohen O."/>
            <person name="Gilbert J.A."/>
            <person name="Pupko T."/>
            <person name="Shuman H.A."/>
            <person name="Segal G."/>
        </authorList>
    </citation>
    <scope>NUCLEOTIDE SEQUENCE [LARGE SCALE GENOMIC DNA]</scope>
    <source>
        <strain evidence="15 17">1762-AUS-E</strain>
    </source>
</reference>
<sequence>MKASRKRRLILSVTLTASLGLVAGLILYALRQNVSLFYSPTQIVNNEAPLHHIIRAGGVVQKGSLVREKNSLSVHFLLTDFKNTIEVSYEGSLPDLFREGQGVVAFGQLIDDKHFKAREILAKHDENYMPPEVKSALEKNEVG</sequence>
<organism evidence="15 17">
    <name type="scientific">Legionella adelaidensis</name>
    <dbReference type="NCBI Taxonomy" id="45056"/>
    <lineage>
        <taxon>Bacteria</taxon>
        <taxon>Pseudomonadati</taxon>
        <taxon>Pseudomonadota</taxon>
        <taxon>Gammaproteobacteria</taxon>
        <taxon>Legionellales</taxon>
        <taxon>Legionellaceae</taxon>
        <taxon>Legionella</taxon>
    </lineage>
</organism>
<evidence type="ECO:0000313" key="16">
    <source>
        <dbReference type="EMBL" id="VEH85528.1"/>
    </source>
</evidence>
<dbReference type="HAMAP" id="MF_01959">
    <property type="entry name" value="CcmE"/>
    <property type="match status" value="1"/>
</dbReference>
<evidence type="ECO:0000256" key="6">
    <source>
        <dbReference type="ARBA" id="ARBA00022723"/>
    </source>
</evidence>
<evidence type="ECO:0000256" key="1">
    <source>
        <dbReference type="ARBA" id="ARBA00004533"/>
    </source>
</evidence>
<dbReference type="SUPFAM" id="SSF82093">
    <property type="entry name" value="Heme chaperone CcmE"/>
    <property type="match status" value="1"/>
</dbReference>
<dbReference type="Pfam" id="PF03100">
    <property type="entry name" value="CcmE"/>
    <property type="match status" value="1"/>
</dbReference>
<dbReference type="GO" id="GO:0046872">
    <property type="term" value="F:metal ion binding"/>
    <property type="evidence" value="ECO:0007669"/>
    <property type="project" value="UniProtKB-KW"/>
</dbReference>
<evidence type="ECO:0000256" key="13">
    <source>
        <dbReference type="HAMAP-Rule" id="MF_01959"/>
    </source>
</evidence>
<evidence type="ECO:0000256" key="11">
    <source>
        <dbReference type="ARBA" id="ARBA00023136"/>
    </source>
</evidence>
<feature type="topological domain" description="Cytoplasmic" evidence="13">
    <location>
        <begin position="1"/>
        <end position="8"/>
    </location>
</feature>
<evidence type="ECO:0000256" key="8">
    <source>
        <dbReference type="ARBA" id="ARBA00022968"/>
    </source>
</evidence>
<dbReference type="GO" id="GO:0020037">
    <property type="term" value="F:heme binding"/>
    <property type="evidence" value="ECO:0007669"/>
    <property type="project" value="InterPro"/>
</dbReference>
<dbReference type="NCBIfam" id="NF009727">
    <property type="entry name" value="PRK13254.1-1"/>
    <property type="match status" value="1"/>
</dbReference>
<dbReference type="PATRIC" id="fig|45056.6.peg.586"/>
<feature type="topological domain" description="Extracellular" evidence="13">
    <location>
        <begin position="30"/>
        <end position="143"/>
    </location>
</feature>
<gene>
    <name evidence="13 15" type="primary">ccmE</name>
    <name evidence="13" type="synonym">cycJ</name>
    <name evidence="15" type="ORF">Lade_0566</name>
    <name evidence="16" type="ORF">NCTC12735_01162</name>
</gene>
<evidence type="ECO:0000256" key="5">
    <source>
        <dbReference type="ARBA" id="ARBA00022692"/>
    </source>
</evidence>
<keyword evidence="4 13" id="KW-0349">Heme</keyword>
<reference evidence="16 18" key="2">
    <citation type="submission" date="2018-12" db="EMBL/GenBank/DDBJ databases">
        <authorList>
            <consortium name="Pathogen Informatics"/>
        </authorList>
    </citation>
    <scope>NUCLEOTIDE SEQUENCE [LARGE SCALE GENOMIC DNA]</scope>
    <source>
        <strain evidence="16 18">NCTC12735</strain>
        <plasmid evidence="18">18</plasmid>
    </source>
</reference>
<dbReference type="InterPro" id="IPR012340">
    <property type="entry name" value="NA-bd_OB-fold"/>
</dbReference>
<feature type="binding site" description="axial binding residue" evidence="13 14">
    <location>
        <position position="128"/>
    </location>
    <ligand>
        <name>heme</name>
        <dbReference type="ChEBI" id="CHEBI:30413"/>
    </ligand>
    <ligandPart>
        <name>Fe</name>
        <dbReference type="ChEBI" id="CHEBI:18248"/>
    </ligandPart>
</feature>
<evidence type="ECO:0000256" key="4">
    <source>
        <dbReference type="ARBA" id="ARBA00022617"/>
    </source>
</evidence>
<dbReference type="GO" id="GO:0017003">
    <property type="term" value="P:protein-heme linkage"/>
    <property type="evidence" value="ECO:0007669"/>
    <property type="project" value="UniProtKB-UniRule"/>
</dbReference>
<keyword evidence="7 13" id="KW-0201">Cytochrome c-type biogenesis</keyword>
<keyword evidence="11 13" id="KW-0472">Membrane</keyword>
<keyword evidence="5 13" id="KW-0812">Transmembrane</keyword>
<evidence type="ECO:0000256" key="14">
    <source>
        <dbReference type="PIRSR" id="PIRSR604329-50"/>
    </source>
</evidence>
<dbReference type="PANTHER" id="PTHR34128">
    <property type="entry name" value="CYTOCHROME C-TYPE BIOGENESIS PROTEIN CCME HOMOLOG, MITOCHONDRIAL"/>
    <property type="match status" value="1"/>
</dbReference>
<dbReference type="NCBIfam" id="NF009729">
    <property type="entry name" value="PRK13254.1-3"/>
    <property type="match status" value="1"/>
</dbReference>
<comment type="subcellular location">
    <subcellularLocation>
        <location evidence="1">Cell inner membrane</location>
    </subcellularLocation>
    <subcellularLocation>
        <location evidence="13">Cell membrane</location>
        <topology evidence="13">Single-pass type II membrane protein</topology>
    </subcellularLocation>
</comment>
<dbReference type="OrthoDB" id="9793584at2"/>
<dbReference type="KEGG" id="ladl:NCTC12735_01162"/>
<keyword evidence="9 13" id="KW-1133">Transmembrane helix</keyword>
<evidence type="ECO:0000256" key="3">
    <source>
        <dbReference type="ARBA" id="ARBA00022519"/>
    </source>
</evidence>
<comment type="similarity">
    <text evidence="13">Belongs to the CcmE/CycJ family.</text>
</comment>
<dbReference type="NCBIfam" id="NF009731">
    <property type="entry name" value="PRK13254.1-5"/>
    <property type="match status" value="1"/>
</dbReference>
<comment type="function">
    <text evidence="12 13">Heme chaperone required for the biogenesis of c-type cytochromes. Transiently binds heme delivered by CcmC and transfers the heme to apo-cytochromes in a process facilitated by CcmF and CcmH.</text>
</comment>
<accession>A0A0W0R4A2</accession>
<dbReference type="EMBL" id="LNKA01000001">
    <property type="protein sequence ID" value="KTC65908.1"/>
    <property type="molecule type" value="Genomic_DNA"/>
</dbReference>
<dbReference type="EMBL" id="LR134427">
    <property type="protein sequence ID" value="VEH85528.1"/>
    <property type="molecule type" value="Genomic_DNA"/>
</dbReference>
<dbReference type="Proteomes" id="UP000281170">
    <property type="component" value="Plasmid 18"/>
</dbReference>